<dbReference type="RefSeq" id="WP_280757125.1">
    <property type="nucleotide sequence ID" value="NZ_JARXYA010000024.1"/>
</dbReference>
<evidence type="ECO:0000313" key="3">
    <source>
        <dbReference type="Proteomes" id="UP001161160"/>
    </source>
</evidence>
<name>A0AA43MAE2_9BURK</name>
<dbReference type="Proteomes" id="UP001161160">
    <property type="component" value="Unassembled WGS sequence"/>
</dbReference>
<gene>
    <name evidence="2" type="ORF">M2127_002290</name>
</gene>
<dbReference type="AlphaFoldDB" id="A0AA43MAE2"/>
<proteinExistence type="predicted"/>
<comment type="caution">
    <text evidence="2">The sequence shown here is derived from an EMBL/GenBank/DDBJ whole genome shotgun (WGS) entry which is preliminary data.</text>
</comment>
<organism evidence="2 3">
    <name type="scientific">Polynucleobacter sphagniphilus</name>
    <dbReference type="NCBI Taxonomy" id="1743169"/>
    <lineage>
        <taxon>Bacteria</taxon>
        <taxon>Pseudomonadati</taxon>
        <taxon>Pseudomonadota</taxon>
        <taxon>Betaproteobacteria</taxon>
        <taxon>Burkholderiales</taxon>
        <taxon>Burkholderiaceae</taxon>
        <taxon>Polynucleobacter</taxon>
    </lineage>
</organism>
<keyword evidence="1" id="KW-0732">Signal</keyword>
<sequence>MKKLLVSSLLTISTVAFAAPPTAFTFVEPASVAVAPALTNLLGVVNAFKAVGTAFALNDPVATGLLDQAAQNLTLSVDIKNIDTSAINSPTYSSTTGQITWVNNFASSVASSNAWVQTDSTGYDTAAKAFRDAGGAYAVSAIMTGGSGVNNLLSAIDGTTRMVNGVSYVPDSSFNTLVSSFNTSTTVSQKIADLGTAATALTAIQAQASAIDIAGAVAVTTLNTLVLPAAGKNSASYSTLNTLLLYNALQ</sequence>
<dbReference type="EMBL" id="JARXYA010000024">
    <property type="protein sequence ID" value="MDH6504960.1"/>
    <property type="molecule type" value="Genomic_DNA"/>
</dbReference>
<feature type="chain" id="PRO_5041425497" evidence="1">
    <location>
        <begin position="19"/>
        <end position="250"/>
    </location>
</feature>
<accession>A0AA43MAE2</accession>
<protein>
    <submittedName>
        <fullName evidence="2">Uncharacterized protein</fullName>
    </submittedName>
</protein>
<feature type="signal peptide" evidence="1">
    <location>
        <begin position="1"/>
        <end position="18"/>
    </location>
</feature>
<evidence type="ECO:0000313" key="2">
    <source>
        <dbReference type="EMBL" id="MDH6504960.1"/>
    </source>
</evidence>
<evidence type="ECO:0000256" key="1">
    <source>
        <dbReference type="SAM" id="SignalP"/>
    </source>
</evidence>
<reference evidence="2" key="1">
    <citation type="submission" date="2023-04" db="EMBL/GenBank/DDBJ databases">
        <title>Genome Encyclopedia of Bacteria and Archaea VI: Functional Genomics of Type Strains.</title>
        <authorList>
            <person name="Whitman W."/>
        </authorList>
    </citation>
    <scope>NUCLEOTIDE SEQUENCE</scope>
    <source>
        <strain evidence="2">Enz.4-51</strain>
    </source>
</reference>
<keyword evidence="3" id="KW-1185">Reference proteome</keyword>